<sequence>MHQPKMPLHVPSPAYTDLGVAVQSSATVADASGSEANSADQYDYQDNSKKKFYFTAENDLNLLREILSARPYASKHGTVTSRYNDVASNLNEHGGTELAMRTVKKRVFLLKSGVAEDYAEIKQCLQDITDEMRDIAESKNLVLSTDTLAALQACLLERHQEESAPVSEDLRLSQFTDSFTCTLFVSTPAAYRDLFKIQSEKEGESMSDNVYIFEYDRRFG</sequence>
<keyword evidence="1" id="KW-0489">Methyltransferase</keyword>
<keyword evidence="2" id="KW-1185">Reference proteome</keyword>
<comment type="caution">
    <text evidence="1">The sequence shown here is derived from an EMBL/GenBank/DDBJ whole genome shotgun (WGS) entry which is preliminary data.</text>
</comment>
<dbReference type="STRING" id="4795.A0A225W561"/>
<protein>
    <submittedName>
        <fullName evidence="1">N(6)-adenine-specific DNA methyltransferase 2</fullName>
    </submittedName>
</protein>
<gene>
    <name evidence="1" type="ORF">PHMEG_00013882</name>
</gene>
<proteinExistence type="predicted"/>
<reference evidence="2" key="1">
    <citation type="submission" date="2017-03" db="EMBL/GenBank/DDBJ databases">
        <title>Phytopthora megakarya and P. palmivora, two closely related causual agents of cacao black pod achieved similar genome size and gene model numbers by different mechanisms.</title>
        <authorList>
            <person name="Ali S."/>
            <person name="Shao J."/>
            <person name="Larry D.J."/>
            <person name="Kronmiller B."/>
            <person name="Shen D."/>
            <person name="Strem M.D."/>
            <person name="Melnick R.L."/>
            <person name="Guiltinan M.J."/>
            <person name="Tyler B.M."/>
            <person name="Meinhardt L.W."/>
            <person name="Bailey B.A."/>
        </authorList>
    </citation>
    <scope>NUCLEOTIDE SEQUENCE [LARGE SCALE GENOMIC DNA]</scope>
    <source>
        <strain evidence="2">zdho120</strain>
    </source>
</reference>
<evidence type="ECO:0000313" key="1">
    <source>
        <dbReference type="EMBL" id="OWZ12883.1"/>
    </source>
</evidence>
<dbReference type="AlphaFoldDB" id="A0A225W561"/>
<organism evidence="1 2">
    <name type="scientific">Phytophthora megakarya</name>
    <dbReference type="NCBI Taxonomy" id="4795"/>
    <lineage>
        <taxon>Eukaryota</taxon>
        <taxon>Sar</taxon>
        <taxon>Stramenopiles</taxon>
        <taxon>Oomycota</taxon>
        <taxon>Peronosporomycetes</taxon>
        <taxon>Peronosporales</taxon>
        <taxon>Peronosporaceae</taxon>
        <taxon>Phytophthora</taxon>
    </lineage>
</organism>
<name>A0A225W561_9STRA</name>
<dbReference type="GO" id="GO:0008168">
    <property type="term" value="F:methyltransferase activity"/>
    <property type="evidence" value="ECO:0007669"/>
    <property type="project" value="UniProtKB-KW"/>
</dbReference>
<dbReference type="Proteomes" id="UP000198211">
    <property type="component" value="Unassembled WGS sequence"/>
</dbReference>
<evidence type="ECO:0000313" key="2">
    <source>
        <dbReference type="Proteomes" id="UP000198211"/>
    </source>
</evidence>
<keyword evidence="1" id="KW-0808">Transferase</keyword>
<dbReference type="EMBL" id="NBNE01001727">
    <property type="protein sequence ID" value="OWZ12883.1"/>
    <property type="molecule type" value="Genomic_DNA"/>
</dbReference>
<accession>A0A225W561</accession>
<dbReference type="OrthoDB" id="206354at2759"/>
<dbReference type="GO" id="GO:0032259">
    <property type="term" value="P:methylation"/>
    <property type="evidence" value="ECO:0007669"/>
    <property type="project" value="UniProtKB-KW"/>
</dbReference>